<dbReference type="Gene3D" id="3.40.50.720">
    <property type="entry name" value="NAD(P)-binding Rossmann-like Domain"/>
    <property type="match status" value="1"/>
</dbReference>
<evidence type="ECO:0000313" key="3">
    <source>
        <dbReference type="Proteomes" id="UP000434850"/>
    </source>
</evidence>
<evidence type="ECO:0000259" key="1">
    <source>
        <dbReference type="Pfam" id="PF01370"/>
    </source>
</evidence>
<dbReference type="InterPro" id="IPR001509">
    <property type="entry name" value="Epimerase_deHydtase"/>
</dbReference>
<dbReference type="AlphaFoldDB" id="A0A6I4I4I5"/>
<dbReference type="Proteomes" id="UP000434850">
    <property type="component" value="Unassembled WGS sequence"/>
</dbReference>
<dbReference type="PANTHER" id="PTHR43245:SF58">
    <property type="entry name" value="BLL5923 PROTEIN"/>
    <property type="match status" value="1"/>
</dbReference>
<dbReference type="EMBL" id="WQLA01000001">
    <property type="protein sequence ID" value="MVN89687.1"/>
    <property type="molecule type" value="Genomic_DNA"/>
</dbReference>
<name>A0A6I4I4I5_9SPHI</name>
<dbReference type="RefSeq" id="WP_157539484.1">
    <property type="nucleotide sequence ID" value="NZ_WQLA01000001.1"/>
</dbReference>
<reference evidence="2 3" key="1">
    <citation type="submission" date="2019-12" db="EMBL/GenBank/DDBJ databases">
        <title>Mucilaginibacter sp. HME9299 genome sequencing and assembly.</title>
        <authorList>
            <person name="Kang H."/>
            <person name="Kim H."/>
            <person name="Joh K."/>
        </authorList>
    </citation>
    <scope>NUCLEOTIDE SEQUENCE [LARGE SCALE GENOMIC DNA]</scope>
    <source>
        <strain evidence="2 3">HME9299</strain>
    </source>
</reference>
<comment type="caution">
    <text evidence="2">The sequence shown here is derived from an EMBL/GenBank/DDBJ whole genome shotgun (WGS) entry which is preliminary data.</text>
</comment>
<dbReference type="InterPro" id="IPR036291">
    <property type="entry name" value="NAD(P)-bd_dom_sf"/>
</dbReference>
<feature type="domain" description="NAD-dependent epimerase/dehydratase" evidence="1">
    <location>
        <begin position="5"/>
        <end position="220"/>
    </location>
</feature>
<dbReference type="InterPro" id="IPR050177">
    <property type="entry name" value="Lipid_A_modif_metabolic_enz"/>
</dbReference>
<dbReference type="PANTHER" id="PTHR43245">
    <property type="entry name" value="BIFUNCTIONAL POLYMYXIN RESISTANCE PROTEIN ARNA"/>
    <property type="match status" value="1"/>
</dbReference>
<evidence type="ECO:0000313" key="2">
    <source>
        <dbReference type="EMBL" id="MVN89687.1"/>
    </source>
</evidence>
<dbReference type="Pfam" id="PF01370">
    <property type="entry name" value="Epimerase"/>
    <property type="match status" value="1"/>
</dbReference>
<protein>
    <submittedName>
        <fullName evidence="2">NAD-dependent epimerase/dehydratase family protein</fullName>
    </submittedName>
</protein>
<gene>
    <name evidence="2" type="ORF">GO816_00970</name>
</gene>
<keyword evidence="3" id="KW-1185">Reference proteome</keyword>
<proteinExistence type="predicted"/>
<organism evidence="2 3">
    <name type="scientific">Mucilaginibacter aquatilis</name>
    <dbReference type="NCBI Taxonomy" id="1517760"/>
    <lineage>
        <taxon>Bacteria</taxon>
        <taxon>Pseudomonadati</taxon>
        <taxon>Bacteroidota</taxon>
        <taxon>Sphingobacteriia</taxon>
        <taxon>Sphingobacteriales</taxon>
        <taxon>Sphingobacteriaceae</taxon>
        <taxon>Mucilaginibacter</taxon>
    </lineage>
</organism>
<sequence length="327" mass="36312">MRERVLITGASGFVGYHLVEAALKANLDVFAAVRKSSKVDHLKEFDIQYAYTNFNDIDALSKEIAENQYDYIIHAAGVTKANSAAEYDAVNTGYAVNLAKAAVKSKRIKKFVFVSSLAAVGPLNTTEGCLTENSIQAPVTAYGNSKKRAEEAFKQIEGLNYVILRPTAVYGPRDKDILIVLKQFAGGFEPYIGRIDQYLSFIYVKDLAQACVLGLTHGHNSAYLLSDGKRYDRYELANITKRLLSVKTFKIHLPVPVIRVVAGIAEGVSRITKKASALNVEKLNELTAVSWICSIDKAQQELNFAPQYDLERGLAETLSWYKENKWL</sequence>
<accession>A0A6I4I4I5</accession>
<dbReference type="OrthoDB" id="1490291at2"/>
<dbReference type="SUPFAM" id="SSF51735">
    <property type="entry name" value="NAD(P)-binding Rossmann-fold domains"/>
    <property type="match status" value="1"/>
</dbReference>